<dbReference type="InterPro" id="IPR050319">
    <property type="entry name" value="ABC_transp_ATP-bind"/>
</dbReference>
<evidence type="ECO:0000259" key="5">
    <source>
        <dbReference type="PROSITE" id="PS50893"/>
    </source>
</evidence>
<keyword evidence="7" id="KW-1185">Reference proteome</keyword>
<evidence type="ECO:0000256" key="1">
    <source>
        <dbReference type="ARBA" id="ARBA00005417"/>
    </source>
</evidence>
<dbReference type="Pfam" id="PF00005">
    <property type="entry name" value="ABC_tran"/>
    <property type="match status" value="1"/>
</dbReference>
<dbReference type="GO" id="GO:0005524">
    <property type="term" value="F:ATP binding"/>
    <property type="evidence" value="ECO:0007669"/>
    <property type="project" value="UniProtKB-KW"/>
</dbReference>
<proteinExistence type="inferred from homology"/>
<dbReference type="PROSITE" id="PS00211">
    <property type="entry name" value="ABC_TRANSPORTER_1"/>
    <property type="match status" value="1"/>
</dbReference>
<keyword evidence="2" id="KW-0813">Transport</keyword>
<dbReference type="Proteomes" id="UP000756387">
    <property type="component" value="Unassembled WGS sequence"/>
</dbReference>
<evidence type="ECO:0000313" key="6">
    <source>
        <dbReference type="EMBL" id="MBE7324734.1"/>
    </source>
</evidence>
<dbReference type="PANTHER" id="PTHR43776">
    <property type="entry name" value="TRANSPORT ATP-BINDING PROTEIN"/>
    <property type="match status" value="1"/>
</dbReference>
<protein>
    <submittedName>
        <fullName evidence="6">ATP-binding cassette domain-containing protein</fullName>
    </submittedName>
</protein>
<dbReference type="PROSITE" id="PS50893">
    <property type="entry name" value="ABC_TRANSPORTER_2"/>
    <property type="match status" value="1"/>
</dbReference>
<keyword evidence="3" id="KW-0547">Nucleotide-binding</keyword>
<dbReference type="SUPFAM" id="SSF52540">
    <property type="entry name" value="P-loop containing nucleoside triphosphate hydrolases"/>
    <property type="match status" value="1"/>
</dbReference>
<evidence type="ECO:0000256" key="3">
    <source>
        <dbReference type="ARBA" id="ARBA00022741"/>
    </source>
</evidence>
<evidence type="ECO:0000256" key="4">
    <source>
        <dbReference type="ARBA" id="ARBA00022840"/>
    </source>
</evidence>
<feature type="domain" description="ABC transporter" evidence="5">
    <location>
        <begin position="2"/>
        <end position="220"/>
    </location>
</feature>
<dbReference type="SMART" id="SM00382">
    <property type="entry name" value="AAA"/>
    <property type="match status" value="1"/>
</dbReference>
<comment type="similarity">
    <text evidence="1">Belongs to the ABC transporter superfamily.</text>
</comment>
<dbReference type="InterPro" id="IPR027417">
    <property type="entry name" value="P-loop_NTPase"/>
</dbReference>
<dbReference type="InterPro" id="IPR003593">
    <property type="entry name" value="AAA+_ATPase"/>
</dbReference>
<reference evidence="6 7" key="1">
    <citation type="submission" date="2020-10" db="EMBL/GenBank/DDBJ databases">
        <title>Nocardioides sp. isolated from sludge.</title>
        <authorList>
            <person name="Zhang X."/>
        </authorList>
    </citation>
    <scope>NUCLEOTIDE SEQUENCE [LARGE SCALE GENOMIC DNA]</scope>
    <source>
        <strain evidence="6 7">Y6</strain>
    </source>
</reference>
<dbReference type="Gene3D" id="3.40.50.300">
    <property type="entry name" value="P-loop containing nucleotide triphosphate hydrolases"/>
    <property type="match status" value="1"/>
</dbReference>
<dbReference type="PANTHER" id="PTHR43776:SF7">
    <property type="entry name" value="D,D-DIPEPTIDE TRANSPORT ATP-BINDING PROTEIN DDPF-RELATED"/>
    <property type="match status" value="1"/>
</dbReference>
<accession>A0ABR9RT44</accession>
<comment type="caution">
    <text evidence="6">The sequence shown here is derived from an EMBL/GenBank/DDBJ whole genome shotgun (WGS) entry which is preliminary data.</text>
</comment>
<keyword evidence="4 6" id="KW-0067">ATP-binding</keyword>
<dbReference type="RefSeq" id="WP_193638069.1">
    <property type="nucleotide sequence ID" value="NZ_JADCSA010000007.1"/>
</dbReference>
<name>A0ABR9RT44_9ACTN</name>
<evidence type="ECO:0000256" key="2">
    <source>
        <dbReference type="ARBA" id="ARBA00022448"/>
    </source>
</evidence>
<sequence length="223" mass="24219">MLVADRLTHRWSRTGEPVLREHSLRLEPGRVLGLSGPSGAGKSTLAAVLAGLRTPESGTVVVDGRPLAEWTGPRPVQLVLQHPERAMNPRWRIRDVLAEALPGRRREAVAQVTERVAQEWDAHHGLVSPAWLDRFSHELSGGELQRVNLARALLARPCYLVADEISASLDALTQTVLWHRLDHEVAETGLGVLAISHDAALLAQVADEVVDFADLAGSPLTPA</sequence>
<evidence type="ECO:0000313" key="7">
    <source>
        <dbReference type="Proteomes" id="UP000756387"/>
    </source>
</evidence>
<dbReference type="EMBL" id="JADCSA010000007">
    <property type="protein sequence ID" value="MBE7324734.1"/>
    <property type="molecule type" value="Genomic_DNA"/>
</dbReference>
<organism evidence="6 7">
    <name type="scientific">Nocardioides malaquae</name>
    <dbReference type="NCBI Taxonomy" id="2773426"/>
    <lineage>
        <taxon>Bacteria</taxon>
        <taxon>Bacillati</taxon>
        <taxon>Actinomycetota</taxon>
        <taxon>Actinomycetes</taxon>
        <taxon>Propionibacteriales</taxon>
        <taxon>Nocardioidaceae</taxon>
        <taxon>Nocardioides</taxon>
    </lineage>
</organism>
<dbReference type="InterPro" id="IPR017871">
    <property type="entry name" value="ABC_transporter-like_CS"/>
</dbReference>
<dbReference type="InterPro" id="IPR003439">
    <property type="entry name" value="ABC_transporter-like_ATP-bd"/>
</dbReference>
<gene>
    <name evidence="6" type="ORF">IEQ44_08715</name>
</gene>